<dbReference type="EMBL" id="BOMQ01000021">
    <property type="protein sequence ID" value="GIE48255.1"/>
    <property type="molecule type" value="Genomic_DNA"/>
</dbReference>
<feature type="transmembrane region" description="Helical" evidence="1">
    <location>
        <begin position="34"/>
        <end position="58"/>
    </location>
</feature>
<evidence type="ECO:0000313" key="2">
    <source>
        <dbReference type="EMBL" id="GIE48255.1"/>
    </source>
</evidence>
<keyword evidence="1" id="KW-1133">Transmembrane helix</keyword>
<accession>A0A919JFA0</accession>
<evidence type="ECO:0000313" key="3">
    <source>
        <dbReference type="Proteomes" id="UP000647172"/>
    </source>
</evidence>
<comment type="caution">
    <text evidence="2">The sequence shown here is derived from an EMBL/GenBank/DDBJ whole genome shotgun (WGS) entry which is preliminary data.</text>
</comment>
<keyword evidence="3" id="KW-1185">Reference proteome</keyword>
<dbReference type="AlphaFoldDB" id="A0A919JFA0"/>
<organism evidence="2 3">
    <name type="scientific">Actinoplanes nipponensis</name>
    <dbReference type="NCBI Taxonomy" id="135950"/>
    <lineage>
        <taxon>Bacteria</taxon>
        <taxon>Bacillati</taxon>
        <taxon>Actinomycetota</taxon>
        <taxon>Actinomycetes</taxon>
        <taxon>Micromonosporales</taxon>
        <taxon>Micromonosporaceae</taxon>
        <taxon>Actinoplanes</taxon>
    </lineage>
</organism>
<evidence type="ECO:0008006" key="4">
    <source>
        <dbReference type="Google" id="ProtNLM"/>
    </source>
</evidence>
<keyword evidence="1" id="KW-0812">Transmembrane</keyword>
<sequence>MKGWPWLTLGLLGVVLGVLWTAQGLDLIGGSVMSGVTIWAVIGPVVAVVGLVLIVLGVRIRARGKRQT</sequence>
<name>A0A919JFA0_9ACTN</name>
<evidence type="ECO:0000256" key="1">
    <source>
        <dbReference type="SAM" id="Phobius"/>
    </source>
</evidence>
<proteinExistence type="predicted"/>
<protein>
    <recommendedName>
        <fullName evidence="4">Integral membrane protein</fullName>
    </recommendedName>
</protein>
<dbReference type="Proteomes" id="UP000647172">
    <property type="component" value="Unassembled WGS sequence"/>
</dbReference>
<dbReference type="RefSeq" id="WP_203766714.1">
    <property type="nucleotide sequence ID" value="NZ_BAAAYJ010000061.1"/>
</dbReference>
<keyword evidence="1" id="KW-0472">Membrane</keyword>
<gene>
    <name evidence="2" type="ORF">Ani05nite_17890</name>
</gene>
<reference evidence="2" key="1">
    <citation type="submission" date="2021-01" db="EMBL/GenBank/DDBJ databases">
        <title>Whole genome shotgun sequence of Actinoplanes nipponensis NBRC 14063.</title>
        <authorList>
            <person name="Komaki H."/>
            <person name="Tamura T."/>
        </authorList>
    </citation>
    <scope>NUCLEOTIDE SEQUENCE</scope>
    <source>
        <strain evidence="2">NBRC 14063</strain>
    </source>
</reference>